<proteinExistence type="inferred from homology"/>
<dbReference type="InterPro" id="IPR015424">
    <property type="entry name" value="PyrdxlP-dep_Trfase"/>
</dbReference>
<dbReference type="InterPro" id="IPR000310">
    <property type="entry name" value="Orn/Lys/Arg_deCO2ase_major_dom"/>
</dbReference>
<name>A0ABR0WY50_REHGL</name>
<evidence type="ECO:0000256" key="1">
    <source>
        <dbReference type="ARBA" id="ARBA00001933"/>
    </source>
</evidence>
<dbReference type="Proteomes" id="UP001318860">
    <property type="component" value="Unassembled WGS sequence"/>
</dbReference>
<evidence type="ECO:0000256" key="2">
    <source>
        <dbReference type="ARBA" id="ARBA00010671"/>
    </source>
</evidence>
<dbReference type="Pfam" id="PF01276">
    <property type="entry name" value="OKR_DC_1"/>
    <property type="match status" value="2"/>
</dbReference>
<dbReference type="InterPro" id="IPR008286">
    <property type="entry name" value="Prn/Lys/Arg_de-COase_C"/>
</dbReference>
<dbReference type="CDD" id="cd00615">
    <property type="entry name" value="Orn_deC_like"/>
    <property type="match status" value="1"/>
</dbReference>
<gene>
    <name evidence="8" type="ORF">DH2020_014785</name>
</gene>
<keyword evidence="3" id="KW-0210">Decarboxylase</keyword>
<accession>A0ABR0WY50</accession>
<dbReference type="InterPro" id="IPR015421">
    <property type="entry name" value="PyrdxlP-dep_Trfase_major"/>
</dbReference>
<evidence type="ECO:0000313" key="8">
    <source>
        <dbReference type="EMBL" id="KAK6152150.1"/>
    </source>
</evidence>
<organism evidence="8 9">
    <name type="scientific">Rehmannia glutinosa</name>
    <name type="common">Chinese foxglove</name>
    <dbReference type="NCBI Taxonomy" id="99300"/>
    <lineage>
        <taxon>Eukaryota</taxon>
        <taxon>Viridiplantae</taxon>
        <taxon>Streptophyta</taxon>
        <taxon>Embryophyta</taxon>
        <taxon>Tracheophyta</taxon>
        <taxon>Spermatophyta</taxon>
        <taxon>Magnoliopsida</taxon>
        <taxon>eudicotyledons</taxon>
        <taxon>Gunneridae</taxon>
        <taxon>Pentapetalae</taxon>
        <taxon>asterids</taxon>
        <taxon>lamiids</taxon>
        <taxon>Lamiales</taxon>
        <taxon>Orobanchaceae</taxon>
        <taxon>Rehmannieae</taxon>
        <taxon>Rehmannia</taxon>
    </lineage>
</organism>
<dbReference type="InterPro" id="IPR052357">
    <property type="entry name" value="Orn_Lys_Arg_decarboxylase-I"/>
</dbReference>
<comment type="cofactor">
    <cofactor evidence="1">
        <name>pyridoxal 5'-phosphate</name>
        <dbReference type="ChEBI" id="CHEBI:597326"/>
    </cofactor>
</comment>
<keyword evidence="9" id="KW-1185">Reference proteome</keyword>
<sequence>MHYAGAKIGIHKNVNHLEEDTTIINDKPKTVLPISSDLPPLVNALKASAERNAAAFHFPGHKRGEAAPSSMTGLIGKKPFLHDFNDLPELDSFYCPNGPLLEATRLAAQLFGAKETWFLVGGSSCGVQAAIMATCSPGDTIILPRNAHISATTGVIFSGAVPKYINPEHNTDWDIASGVTPTQVNSAIKESEMEGRKVTAVFITSPTYNGICSNVSEISKICHSQGIPLIVDEAHGAHFKFHPEMPKTALDQGADISIQSTHKVLCSFSQSSMLHISGETMIDRERLQKCLHFLQTSSPSWLLLASLDAARHQISTNPNTIFNETIKLAKEAKILIGKIPGLSILDLSAFPDSPAMDPLRITVGVRQLGLSGFQANEILDNNLGIVPELVGINSVTLAFGLGTTREHVNRLVSGLKHLSDTFLELNREKENMFVAGKAPYSDSVMSLSPREAFFASKMKMKFTECVGEICGEFVCPYPPGIPVLVPGEIITEKALEYLQQMKRYGCIIIGTADPHLDSIVVCKNEILSLSIGKDWSSRTRKTPGACISQKRSMMHNENNKNLTEDSTNIINNFEHKSIPNHPPLVSALKASAERNVVAFHFPGHKRGQSAPSVMTKLIGKKPFLHDVTEHPELDRFSCPKGPLLEAKKLAAELFGAKETWFLVGGTSCGVQAAIMATCSPGDTIILPRNAHVSATTGVVLCGATPKYIVPQHNLDWDIAAGVTPFQVLFVTSPTYNGICSNLSEISKICHSQEIPLIVDEAHGAHFKFHPEMPKTALGQGADISIQSTHKVLSSFSESSMLHISGEMIDREMLHKCLHSLQTTSPNWLLLASLDAARHQLSTNPNTTFDKVVKLANEAKILISKIPGFSILDISAFPDFPAIDPLRVTICVWRLGLSGFQANEILHNNHGILVELVSTNTVTLVFSLGTTSEHVQRLVSGLQHLSTTYSLQNYEKEKVSFAGITPYDIPVMDLSPREAFFASKMRMEFHECIGKVCGEFICPYPPGIPLLVPGEVITEKELDYLQQLKYLGGSVIGAADPLLDSIVVCKKNH</sequence>
<dbReference type="InterPro" id="IPR036633">
    <property type="entry name" value="Prn/Lys/Arg_de-COase_C_sf"/>
</dbReference>
<dbReference type="Pfam" id="PF03711">
    <property type="entry name" value="OKR_DC_1_C"/>
    <property type="match status" value="2"/>
</dbReference>
<dbReference type="EMBL" id="JABTTQ020000007">
    <property type="protein sequence ID" value="KAK6152150.1"/>
    <property type="molecule type" value="Genomic_DNA"/>
</dbReference>
<reference evidence="8 9" key="1">
    <citation type="journal article" date="2021" name="Comput. Struct. Biotechnol. J.">
        <title>De novo genome assembly of the potent medicinal plant Rehmannia glutinosa using nanopore technology.</title>
        <authorList>
            <person name="Ma L."/>
            <person name="Dong C."/>
            <person name="Song C."/>
            <person name="Wang X."/>
            <person name="Zheng X."/>
            <person name="Niu Y."/>
            <person name="Chen S."/>
            <person name="Feng W."/>
        </authorList>
    </citation>
    <scope>NUCLEOTIDE SEQUENCE [LARGE SCALE GENOMIC DNA]</scope>
    <source>
        <strain evidence="8">DH-2019</strain>
    </source>
</reference>
<evidence type="ECO:0000313" key="9">
    <source>
        <dbReference type="Proteomes" id="UP001318860"/>
    </source>
</evidence>
<evidence type="ECO:0000256" key="3">
    <source>
        <dbReference type="ARBA" id="ARBA00022793"/>
    </source>
</evidence>
<dbReference type="Gene3D" id="3.40.640.10">
    <property type="entry name" value="Type I PLP-dependent aspartate aminotransferase-like (Major domain)"/>
    <property type="match status" value="2"/>
</dbReference>
<feature type="domain" description="Orn/Lys/Arg decarboxylase C-terminal" evidence="7">
    <location>
        <begin position="414"/>
        <end position="503"/>
    </location>
</feature>
<feature type="domain" description="Orn/Lys/Arg decarboxylase C-terminal" evidence="7">
    <location>
        <begin position="970"/>
        <end position="1028"/>
    </location>
</feature>
<dbReference type="PANTHER" id="PTHR43277">
    <property type="entry name" value="ARGININE DECARBOXYLASE"/>
    <property type="match status" value="1"/>
</dbReference>
<comment type="similarity">
    <text evidence="2">Belongs to the Orn/Lys/Arg decarboxylase class-I family.</text>
</comment>
<evidence type="ECO:0000256" key="5">
    <source>
        <dbReference type="ARBA" id="ARBA00023239"/>
    </source>
</evidence>
<dbReference type="SUPFAM" id="SSF53383">
    <property type="entry name" value="PLP-dependent transferases"/>
    <property type="match status" value="2"/>
</dbReference>
<keyword evidence="5" id="KW-0456">Lyase</keyword>
<evidence type="ECO:0000259" key="6">
    <source>
        <dbReference type="Pfam" id="PF01276"/>
    </source>
</evidence>
<evidence type="ECO:0000256" key="4">
    <source>
        <dbReference type="ARBA" id="ARBA00022898"/>
    </source>
</evidence>
<feature type="domain" description="Orn/Lys/Arg decarboxylases family 1 pyridoxal-P attachment site" evidence="6">
    <location>
        <begin position="39"/>
        <end position="336"/>
    </location>
</feature>
<comment type="caution">
    <text evidence="8">The sequence shown here is derived from an EMBL/GenBank/DDBJ whole genome shotgun (WGS) entry which is preliminary data.</text>
</comment>
<protein>
    <recommendedName>
        <fullName evidence="10">Arginine decarboxylase</fullName>
    </recommendedName>
</protein>
<evidence type="ECO:0000259" key="7">
    <source>
        <dbReference type="Pfam" id="PF03711"/>
    </source>
</evidence>
<feature type="domain" description="Orn/Lys/Arg decarboxylases family 1 pyridoxal-P attachment site" evidence="6">
    <location>
        <begin position="582"/>
        <end position="929"/>
    </location>
</feature>
<dbReference type="PANTHER" id="PTHR43277:SF5">
    <property type="entry name" value="ARGININE DECARBOXYLASE-LIKE ISOFORM X1"/>
    <property type="match status" value="1"/>
</dbReference>
<dbReference type="SUPFAM" id="SSF55904">
    <property type="entry name" value="Ornithine decarboxylase C-terminal domain"/>
    <property type="match status" value="2"/>
</dbReference>
<keyword evidence="4" id="KW-0663">Pyridoxal phosphate</keyword>
<dbReference type="Gene3D" id="3.90.100.10">
    <property type="entry name" value="Orn/Lys/Arg decarboxylase, C-terminal domain"/>
    <property type="match status" value="2"/>
</dbReference>
<evidence type="ECO:0008006" key="10">
    <source>
        <dbReference type="Google" id="ProtNLM"/>
    </source>
</evidence>